<proteinExistence type="predicted"/>
<gene>
    <name evidence="3" type="ORF">Cflav_PD0154</name>
</gene>
<dbReference type="Gene3D" id="3.10.350.10">
    <property type="entry name" value="LysM domain"/>
    <property type="match status" value="1"/>
</dbReference>
<feature type="compositionally biased region" description="Polar residues" evidence="1">
    <location>
        <begin position="343"/>
        <end position="354"/>
    </location>
</feature>
<evidence type="ECO:0000259" key="2">
    <source>
        <dbReference type="PROSITE" id="PS51782"/>
    </source>
</evidence>
<protein>
    <submittedName>
        <fullName evidence="3">Peptidoglycan-binding LysM</fullName>
    </submittedName>
</protein>
<feature type="region of interest" description="Disordered" evidence="1">
    <location>
        <begin position="343"/>
        <end position="394"/>
    </location>
</feature>
<dbReference type="InterPro" id="IPR018392">
    <property type="entry name" value="LysM"/>
</dbReference>
<dbReference type="Proteomes" id="UP000003688">
    <property type="component" value="Unassembled WGS sequence"/>
</dbReference>
<feature type="domain" description="LysM" evidence="2">
    <location>
        <begin position="398"/>
        <end position="442"/>
    </location>
</feature>
<dbReference type="STRING" id="320771.Cflav_PD0154"/>
<keyword evidence="4" id="KW-1185">Reference proteome</keyword>
<dbReference type="AlphaFoldDB" id="B9XSR2"/>
<dbReference type="CDD" id="cd00118">
    <property type="entry name" value="LysM"/>
    <property type="match status" value="1"/>
</dbReference>
<dbReference type="SUPFAM" id="SSF54106">
    <property type="entry name" value="LysM domain"/>
    <property type="match status" value="1"/>
</dbReference>
<name>B9XSR2_PEDPL</name>
<dbReference type="SMART" id="SM00257">
    <property type="entry name" value="LysM"/>
    <property type="match status" value="1"/>
</dbReference>
<comment type="caution">
    <text evidence="3">The sequence shown here is derived from an EMBL/GenBank/DDBJ whole genome shotgun (WGS) entry which is preliminary data.</text>
</comment>
<dbReference type="Pfam" id="PF01476">
    <property type="entry name" value="LysM"/>
    <property type="match status" value="1"/>
</dbReference>
<feature type="compositionally biased region" description="Polar residues" evidence="1">
    <location>
        <begin position="365"/>
        <end position="376"/>
    </location>
</feature>
<dbReference type="PROSITE" id="PS51782">
    <property type="entry name" value="LYSM"/>
    <property type="match status" value="1"/>
</dbReference>
<evidence type="ECO:0000256" key="1">
    <source>
        <dbReference type="SAM" id="MobiDB-lite"/>
    </source>
</evidence>
<organism evidence="3 4">
    <name type="scientific">Pedosphaera parvula (strain Ellin514)</name>
    <dbReference type="NCBI Taxonomy" id="320771"/>
    <lineage>
        <taxon>Bacteria</taxon>
        <taxon>Pseudomonadati</taxon>
        <taxon>Verrucomicrobiota</taxon>
        <taxon>Pedosphaerae</taxon>
        <taxon>Pedosphaerales</taxon>
        <taxon>Pedosphaeraceae</taxon>
        <taxon>Pedosphaera</taxon>
    </lineage>
</organism>
<reference evidence="3 4" key="1">
    <citation type="journal article" date="2011" name="J. Bacteriol.">
        <title>Genome sequence of 'Pedosphaera parvula' Ellin514, an aerobic Verrucomicrobial isolate from pasture soil.</title>
        <authorList>
            <person name="Kant R."/>
            <person name="van Passel M.W."/>
            <person name="Sangwan P."/>
            <person name="Palva A."/>
            <person name="Lucas S."/>
            <person name="Copeland A."/>
            <person name="Lapidus A."/>
            <person name="Glavina Del Rio T."/>
            <person name="Dalin E."/>
            <person name="Tice H."/>
            <person name="Bruce D."/>
            <person name="Goodwin L."/>
            <person name="Pitluck S."/>
            <person name="Chertkov O."/>
            <person name="Larimer F.W."/>
            <person name="Land M.L."/>
            <person name="Hauser L."/>
            <person name="Brettin T.S."/>
            <person name="Detter J.C."/>
            <person name="Han S."/>
            <person name="de Vos W.M."/>
            <person name="Janssen P.H."/>
            <person name="Smidt H."/>
        </authorList>
    </citation>
    <scope>NUCLEOTIDE SEQUENCE [LARGE SCALE GENOMIC DNA]</scope>
    <source>
        <strain evidence="3 4">Ellin514</strain>
    </source>
</reference>
<feature type="region of interest" description="Disordered" evidence="1">
    <location>
        <begin position="445"/>
        <end position="466"/>
    </location>
</feature>
<sequence length="466" mass="51153" precursor="true">MLMRMRMFLIASVGLNLVLAITLLVPRHGVSTNNLAGAAEPNPGGDSTNGKPKVILRRQFFSWDELESPDYQAYIKNLRDIGCPESTIRDIIVADINQVYAKKKQNQALTADQQWWRKDPDPAVTGKLNVLDQERRATLANLLGPDWDANNPTNQSPKVVALNGPMLSDLSPDAKASVQEIALRSQQQTAALVDAAREQNIPPDSAELAKIREQTRQDLSKVLNPAQLEEFLLRYSQTATTLRTELQSLNVSADEFRNIFRTTDSIERQLQSLTGNDSTTAQQRAQLQQQRDLAIRTILGADRFQTYQGVRDASYADALNAAQQAGAPATAVQPVYQINQATAQEQSRIQNDPTLSDEEKASQLAAINQQQKQASDQVLGLAPPPAPTTPTPPPLPPLIYSYRGGETLDQIALQYGSTIPEILGANPNLNPNVIQRGQRILIPPTPSPLPSYYVPRTPPSILSSPP</sequence>
<dbReference type="InterPro" id="IPR036779">
    <property type="entry name" value="LysM_dom_sf"/>
</dbReference>
<evidence type="ECO:0000313" key="3">
    <source>
        <dbReference type="EMBL" id="EEF57114.1"/>
    </source>
</evidence>
<accession>B9XSR2</accession>
<evidence type="ECO:0000313" key="4">
    <source>
        <dbReference type="Proteomes" id="UP000003688"/>
    </source>
</evidence>
<feature type="compositionally biased region" description="Pro residues" evidence="1">
    <location>
        <begin position="382"/>
        <end position="394"/>
    </location>
</feature>
<dbReference type="EMBL" id="ABOX02000085">
    <property type="protein sequence ID" value="EEF57114.1"/>
    <property type="molecule type" value="Genomic_DNA"/>
</dbReference>